<keyword evidence="3" id="KW-1185">Reference proteome</keyword>
<evidence type="ECO:0000313" key="2">
    <source>
        <dbReference type="EMBL" id="CCD19981.1"/>
    </source>
</evidence>
<evidence type="ECO:0000313" key="3">
    <source>
        <dbReference type="Proteomes" id="UP000009027"/>
    </source>
</evidence>
<gene>
    <name evidence="2" type="ORF">TvY486_0027340</name>
</gene>
<dbReference type="Proteomes" id="UP000009027">
    <property type="component" value="Unassembled WGS sequence"/>
</dbReference>
<proteinExistence type="predicted"/>
<evidence type="ECO:0000256" key="1">
    <source>
        <dbReference type="SAM" id="MobiDB-lite"/>
    </source>
</evidence>
<reference evidence="2 3" key="1">
    <citation type="journal article" date="2012" name="Proc. Natl. Acad. Sci. U.S.A.">
        <title>Antigenic diversity is generated by distinct evolutionary mechanisms in African trypanosome species.</title>
        <authorList>
            <person name="Jackson A.P."/>
            <person name="Berry A."/>
            <person name="Aslett M."/>
            <person name="Allison H.C."/>
            <person name="Burton P."/>
            <person name="Vavrova-Anderson J."/>
            <person name="Brown R."/>
            <person name="Browne H."/>
            <person name="Corton N."/>
            <person name="Hauser H."/>
            <person name="Gamble J."/>
            <person name="Gilderthorp R."/>
            <person name="Marcello L."/>
            <person name="McQuillan J."/>
            <person name="Otto T.D."/>
            <person name="Quail M.A."/>
            <person name="Sanders M.J."/>
            <person name="van Tonder A."/>
            <person name="Ginger M.L."/>
            <person name="Field M.C."/>
            <person name="Barry J.D."/>
            <person name="Hertz-Fowler C."/>
            <person name="Berriman M."/>
        </authorList>
    </citation>
    <scope>NUCLEOTIDE SEQUENCE</scope>
    <source>
        <strain evidence="2 3">Y486</strain>
    </source>
</reference>
<sequence>MALKGAGKLQLFGVLEGTKERSKVALSINKEATLQVEDTGATLHSAGVALDLAAVELTNNESGACGAQGVACFISQQETRQLVATLVRARQRQSTRNRGTIARQQSQDRRGADAGDTEEQRTTSSEGGEAATNGEQNALEGAAPSTQRRAENTAHDGSWVHSVAMTVWTLHATARSAHTCLS</sequence>
<dbReference type="AlphaFoldDB" id="F9WQZ8"/>
<feature type="compositionally biased region" description="Polar residues" evidence="1">
    <location>
        <begin position="96"/>
        <end position="105"/>
    </location>
</feature>
<protein>
    <submittedName>
        <fullName evidence="2">Uncharacterized protein</fullName>
    </submittedName>
</protein>
<feature type="region of interest" description="Disordered" evidence="1">
    <location>
        <begin position="93"/>
        <end position="155"/>
    </location>
</feature>
<dbReference type="VEuPathDB" id="TriTrypDB:TvY486_0027340"/>
<organism evidence="2 3">
    <name type="scientific">Trypanosoma vivax (strain Y486)</name>
    <dbReference type="NCBI Taxonomy" id="1055687"/>
    <lineage>
        <taxon>Eukaryota</taxon>
        <taxon>Discoba</taxon>
        <taxon>Euglenozoa</taxon>
        <taxon>Kinetoplastea</taxon>
        <taxon>Metakinetoplastina</taxon>
        <taxon>Trypanosomatida</taxon>
        <taxon>Trypanosomatidae</taxon>
        <taxon>Trypanosoma</taxon>
        <taxon>Duttonella</taxon>
    </lineage>
</organism>
<name>F9WQZ8_TRYVY</name>
<dbReference type="EMBL" id="CAEX01004595">
    <property type="protein sequence ID" value="CCD19981.1"/>
    <property type="molecule type" value="Genomic_DNA"/>
</dbReference>
<feature type="compositionally biased region" description="Basic and acidic residues" evidence="1">
    <location>
        <begin position="106"/>
        <end position="121"/>
    </location>
</feature>
<accession>F9WQZ8</accession>